<name>A0ABY7VQY8_9BACT</name>
<gene>
    <name evidence="2" type="ORF">PQO03_01315</name>
</gene>
<dbReference type="EMBL" id="CP117811">
    <property type="protein sequence ID" value="WDE96606.1"/>
    <property type="molecule type" value="Genomic_DNA"/>
</dbReference>
<accession>A0ABY7VQY8</accession>
<evidence type="ECO:0000313" key="2">
    <source>
        <dbReference type="EMBL" id="WDE96606.1"/>
    </source>
</evidence>
<keyword evidence="3" id="KW-1185">Reference proteome</keyword>
<sequence>MDGIVGLIIFAVISFVYNKITQNKNGEQGQATDLSEWLEEVEKTPEVKPPPPPKELKLKNKTLTTVPKTENIKKNINDENYSSQLTTFTHKIKESPDPYRTVHNYSSQTFQAEGLTKTRNKKRHSLNYKNRKTLRQAFILNTVLSKAKSYEP</sequence>
<feature type="region of interest" description="Disordered" evidence="1">
    <location>
        <begin position="43"/>
        <end position="78"/>
    </location>
</feature>
<evidence type="ECO:0000313" key="3">
    <source>
        <dbReference type="Proteomes" id="UP001214250"/>
    </source>
</evidence>
<protein>
    <submittedName>
        <fullName evidence="2">Uncharacterized protein</fullName>
    </submittedName>
</protein>
<dbReference type="Proteomes" id="UP001214250">
    <property type="component" value="Chromosome 1"/>
</dbReference>
<dbReference type="RefSeq" id="WP_274150671.1">
    <property type="nucleotide sequence ID" value="NZ_CP117811.1"/>
</dbReference>
<reference evidence="2 3" key="1">
    <citation type="submission" date="2023-02" db="EMBL/GenBank/DDBJ databases">
        <title>Genome sequence of Lentisphaera profundi SAORIC-696.</title>
        <authorList>
            <person name="Kim e."/>
            <person name="Cho J.-C."/>
            <person name="Choi A."/>
            <person name="Kang I."/>
        </authorList>
    </citation>
    <scope>NUCLEOTIDE SEQUENCE [LARGE SCALE GENOMIC DNA]</scope>
    <source>
        <strain evidence="2 3">SAORIC-696</strain>
    </source>
</reference>
<evidence type="ECO:0000256" key="1">
    <source>
        <dbReference type="SAM" id="MobiDB-lite"/>
    </source>
</evidence>
<organism evidence="2 3">
    <name type="scientific">Lentisphaera profundi</name>
    <dbReference type="NCBI Taxonomy" id="1658616"/>
    <lineage>
        <taxon>Bacteria</taxon>
        <taxon>Pseudomonadati</taxon>
        <taxon>Lentisphaerota</taxon>
        <taxon>Lentisphaeria</taxon>
        <taxon>Lentisphaerales</taxon>
        <taxon>Lentisphaeraceae</taxon>
        <taxon>Lentisphaera</taxon>
    </lineage>
</organism>
<proteinExistence type="predicted"/>